<organism evidence="1 2">
    <name type="scientific">Hymenolepis diminuta</name>
    <name type="common">Rat tapeworm</name>
    <dbReference type="NCBI Taxonomy" id="6216"/>
    <lineage>
        <taxon>Eukaryota</taxon>
        <taxon>Metazoa</taxon>
        <taxon>Spiralia</taxon>
        <taxon>Lophotrochozoa</taxon>
        <taxon>Platyhelminthes</taxon>
        <taxon>Cestoda</taxon>
        <taxon>Eucestoda</taxon>
        <taxon>Cyclophyllidea</taxon>
        <taxon>Hymenolepididae</taxon>
        <taxon>Hymenolepis</taxon>
    </lineage>
</organism>
<proteinExistence type="predicted"/>
<name>A0A564YWH6_HYMDI</name>
<sequence>MSDGDWCIRSLIQLMAVLCSRWSIVVQQGCNPTPNPITLVDYEFSILRQNMYSAALVKFLAIQIVFSLPGSLTSVSARAAPGILAASLELQPSGILGGISFLETGCSINKVS</sequence>
<reference evidence="1 2" key="1">
    <citation type="submission" date="2019-07" db="EMBL/GenBank/DDBJ databases">
        <authorList>
            <person name="Jastrzebski P J."/>
            <person name="Paukszto L."/>
            <person name="Jastrzebski P J."/>
        </authorList>
    </citation>
    <scope>NUCLEOTIDE SEQUENCE [LARGE SCALE GENOMIC DNA]</scope>
    <source>
        <strain evidence="1 2">WMS-il1</strain>
    </source>
</reference>
<dbReference type="AlphaFoldDB" id="A0A564YWH6"/>
<dbReference type="Proteomes" id="UP000321570">
    <property type="component" value="Unassembled WGS sequence"/>
</dbReference>
<evidence type="ECO:0000313" key="1">
    <source>
        <dbReference type="EMBL" id="VUZ51637.1"/>
    </source>
</evidence>
<accession>A0A564YWH6</accession>
<gene>
    <name evidence="1" type="ORF">WMSIL1_LOCUS10314</name>
</gene>
<protein>
    <submittedName>
        <fullName evidence="1">Uncharacterized protein</fullName>
    </submittedName>
</protein>
<dbReference type="EMBL" id="CABIJS010000444">
    <property type="protein sequence ID" value="VUZ51637.1"/>
    <property type="molecule type" value="Genomic_DNA"/>
</dbReference>
<evidence type="ECO:0000313" key="2">
    <source>
        <dbReference type="Proteomes" id="UP000321570"/>
    </source>
</evidence>
<keyword evidence="2" id="KW-1185">Reference proteome</keyword>